<protein>
    <submittedName>
        <fullName evidence="1">Uncharacterized protein</fullName>
    </submittedName>
</protein>
<dbReference type="EMBL" id="CAADRP010001841">
    <property type="protein sequence ID" value="VFU54541.1"/>
    <property type="molecule type" value="Genomic_DNA"/>
</dbReference>
<evidence type="ECO:0000313" key="1">
    <source>
        <dbReference type="EMBL" id="VFU54541.1"/>
    </source>
</evidence>
<name>A0A6N2MNJ7_SALVM</name>
<accession>A0A6N2MNJ7</accession>
<sequence length="59" mass="6715">MLTSGFHNTIDELLLPNKTMQHDFSPRIAQKANQESFAQSYDVLQVCSGETRFGEKRTP</sequence>
<dbReference type="AlphaFoldDB" id="A0A6N2MNJ7"/>
<gene>
    <name evidence="1" type="ORF">SVIM_LOCUS381884</name>
</gene>
<organism evidence="1">
    <name type="scientific">Salix viminalis</name>
    <name type="common">Common osier</name>
    <name type="synonym">Basket willow</name>
    <dbReference type="NCBI Taxonomy" id="40686"/>
    <lineage>
        <taxon>Eukaryota</taxon>
        <taxon>Viridiplantae</taxon>
        <taxon>Streptophyta</taxon>
        <taxon>Embryophyta</taxon>
        <taxon>Tracheophyta</taxon>
        <taxon>Spermatophyta</taxon>
        <taxon>Magnoliopsida</taxon>
        <taxon>eudicotyledons</taxon>
        <taxon>Gunneridae</taxon>
        <taxon>Pentapetalae</taxon>
        <taxon>rosids</taxon>
        <taxon>fabids</taxon>
        <taxon>Malpighiales</taxon>
        <taxon>Salicaceae</taxon>
        <taxon>Saliceae</taxon>
        <taxon>Salix</taxon>
    </lineage>
</organism>
<reference evidence="1" key="1">
    <citation type="submission" date="2019-03" db="EMBL/GenBank/DDBJ databases">
        <authorList>
            <person name="Mank J."/>
            <person name="Almeida P."/>
        </authorList>
    </citation>
    <scope>NUCLEOTIDE SEQUENCE</scope>
    <source>
        <strain evidence="1">78183</strain>
    </source>
</reference>
<proteinExistence type="predicted"/>